<dbReference type="GO" id="GO:0022857">
    <property type="term" value="F:transmembrane transporter activity"/>
    <property type="evidence" value="ECO:0007669"/>
    <property type="project" value="InterPro"/>
</dbReference>
<name>A0A1Y1N5D7_PHOPY</name>
<keyword evidence="3 5" id="KW-1133">Transmembrane helix</keyword>
<dbReference type="InterPro" id="IPR001958">
    <property type="entry name" value="Tet-R_TetA/multi-R_MdtG-like"/>
</dbReference>
<dbReference type="EMBL" id="GEZM01012179">
    <property type="protein sequence ID" value="JAV93132.1"/>
    <property type="molecule type" value="Transcribed_RNA"/>
</dbReference>
<dbReference type="Gene3D" id="1.20.1250.20">
    <property type="entry name" value="MFS general substrate transporter like domains"/>
    <property type="match status" value="1"/>
</dbReference>
<dbReference type="GO" id="GO:0005635">
    <property type="term" value="C:nuclear envelope"/>
    <property type="evidence" value="ECO:0007669"/>
    <property type="project" value="TreeGrafter"/>
</dbReference>
<evidence type="ECO:0000256" key="2">
    <source>
        <dbReference type="ARBA" id="ARBA00022692"/>
    </source>
</evidence>
<feature type="transmembrane region" description="Helical" evidence="5">
    <location>
        <begin position="215"/>
        <end position="233"/>
    </location>
</feature>
<organism evidence="7">
    <name type="scientific">Photinus pyralis</name>
    <name type="common">Common eastern firefly</name>
    <name type="synonym">Lampyris pyralis</name>
    <dbReference type="NCBI Taxonomy" id="7054"/>
    <lineage>
        <taxon>Eukaryota</taxon>
        <taxon>Metazoa</taxon>
        <taxon>Ecdysozoa</taxon>
        <taxon>Arthropoda</taxon>
        <taxon>Hexapoda</taxon>
        <taxon>Insecta</taxon>
        <taxon>Pterygota</taxon>
        <taxon>Neoptera</taxon>
        <taxon>Endopterygota</taxon>
        <taxon>Coleoptera</taxon>
        <taxon>Polyphaga</taxon>
        <taxon>Elateriformia</taxon>
        <taxon>Elateroidea</taxon>
        <taxon>Lampyridae</taxon>
        <taxon>Lampyrinae</taxon>
        <taxon>Photinus</taxon>
    </lineage>
</organism>
<evidence type="ECO:0000256" key="5">
    <source>
        <dbReference type="SAM" id="Phobius"/>
    </source>
</evidence>
<reference evidence="7" key="1">
    <citation type="journal article" date="2016" name="Sci. Rep.">
        <title>Molecular characterization of firefly nuptial gifts: a multi-omics approach sheds light on postcopulatory sexual selection.</title>
        <authorList>
            <person name="Al-Wathiqui N."/>
            <person name="Fallon T.R."/>
            <person name="South A."/>
            <person name="Weng J.K."/>
            <person name="Lewis S.M."/>
        </authorList>
    </citation>
    <scope>NUCLEOTIDE SEQUENCE</scope>
</reference>
<dbReference type="PRINTS" id="PR01035">
    <property type="entry name" value="TCRTETA"/>
</dbReference>
<dbReference type="Pfam" id="PF07690">
    <property type="entry name" value="MFS_1"/>
    <property type="match status" value="1"/>
</dbReference>
<sequence length="401" mass="44388">MDRSILKIYIISLIDLLAVGLTFPLLFPHLRTLGASHFVVGVFGATYSGLQVLSGPVIGSWSDIRGRSSVASVVLSISAVCYVLTGLTTSLAVIYILRILLGFLKHTQTLCKALIADIVPKDKQTEVYGRSTAVSSIGFIVGPIVGGHLIELPNGFSYVCTLTSILFVINIVLFRTFDDVICGKVSEKKQFHLTDIKQEFTKAVKELLEMDWKQYWDVFTLRFLYSFCIAIYFSNQSLFISEQYQLSQKYIGYIISFFSIIGGLSSIAIGQIKVKFYNNQNESLTLLLHLFLTMTFCFFGIHLSPNLGFLLVLLTPFAFSSAALRVLTMELILNRSHTNDKGSLSGVANSVMSIGRFISPLISGIIADWCGESKVMLFAFIPSLFATFLCVKLIKTKSKAS</sequence>
<keyword evidence="4 5" id="KW-0472">Membrane</keyword>
<dbReference type="PANTHER" id="PTHR24002">
    <property type="entry name" value="SOLUTE CARRIER FAMILY 22 MEMBER 18"/>
    <property type="match status" value="1"/>
</dbReference>
<dbReference type="OrthoDB" id="440553at2759"/>
<evidence type="ECO:0000313" key="8">
    <source>
        <dbReference type="EMBL" id="KAB0802355.1"/>
    </source>
</evidence>
<evidence type="ECO:0000313" key="7">
    <source>
        <dbReference type="EMBL" id="JAV93132.1"/>
    </source>
</evidence>
<dbReference type="SUPFAM" id="SSF103473">
    <property type="entry name" value="MFS general substrate transporter"/>
    <property type="match status" value="1"/>
</dbReference>
<dbReference type="InterPro" id="IPR036259">
    <property type="entry name" value="MFS_trans_sf"/>
</dbReference>
<reference evidence="8 9" key="2">
    <citation type="journal article" date="2018" name="Elife">
        <title>Firefly genomes illuminate parallel origins of bioluminescence in beetles.</title>
        <authorList>
            <person name="Fallon T.R."/>
            <person name="Lower S.E."/>
            <person name="Chang C.H."/>
            <person name="Bessho-Uehara M."/>
            <person name="Martin G.J."/>
            <person name="Bewick A.J."/>
            <person name="Behringer M."/>
            <person name="Debat H.J."/>
            <person name="Wong I."/>
            <person name="Day J.C."/>
            <person name="Suvorov A."/>
            <person name="Silva C.J."/>
            <person name="Stanger-Hall K.F."/>
            <person name="Hall D.W."/>
            <person name="Schmitz R.J."/>
            <person name="Nelson D.R."/>
            <person name="Lewis S.M."/>
            <person name="Shigenobu S."/>
            <person name="Bybee S.M."/>
            <person name="Larracuente A.M."/>
            <person name="Oba Y."/>
            <person name="Weng J.K."/>
        </authorList>
    </citation>
    <scope>NUCLEOTIDE SEQUENCE [LARGE SCALE GENOMIC DNA]</scope>
    <source>
        <strain evidence="8">1611_PpyrPB1</strain>
        <tissue evidence="8">Whole body</tissue>
    </source>
</reference>
<feature type="transmembrane region" description="Helical" evidence="5">
    <location>
        <begin position="307"/>
        <end position="327"/>
    </location>
</feature>
<dbReference type="InParanoid" id="A0A1Y1N5D7"/>
<dbReference type="Proteomes" id="UP000327044">
    <property type="component" value="Unassembled WGS sequence"/>
</dbReference>
<evidence type="ECO:0000313" key="9">
    <source>
        <dbReference type="Proteomes" id="UP000327044"/>
    </source>
</evidence>
<evidence type="ECO:0000256" key="3">
    <source>
        <dbReference type="ARBA" id="ARBA00022989"/>
    </source>
</evidence>
<keyword evidence="9" id="KW-1185">Reference proteome</keyword>
<feature type="transmembrane region" description="Helical" evidence="5">
    <location>
        <begin position="347"/>
        <end position="369"/>
    </location>
</feature>
<evidence type="ECO:0000259" key="6">
    <source>
        <dbReference type="PROSITE" id="PS50850"/>
    </source>
</evidence>
<evidence type="ECO:0000256" key="4">
    <source>
        <dbReference type="ARBA" id="ARBA00023136"/>
    </source>
</evidence>
<gene>
    <name evidence="8" type="ORF">PPYR_04541</name>
</gene>
<feature type="transmembrane region" description="Helical" evidence="5">
    <location>
        <begin position="156"/>
        <end position="174"/>
    </location>
</feature>
<evidence type="ECO:0000256" key="1">
    <source>
        <dbReference type="ARBA" id="ARBA00004141"/>
    </source>
</evidence>
<feature type="transmembrane region" description="Helical" evidence="5">
    <location>
        <begin position="253"/>
        <end position="272"/>
    </location>
</feature>
<feature type="transmembrane region" description="Helical" evidence="5">
    <location>
        <begin position="38"/>
        <end position="58"/>
    </location>
</feature>
<keyword evidence="2 5" id="KW-0812">Transmembrane</keyword>
<feature type="transmembrane region" description="Helical" evidence="5">
    <location>
        <begin position="70"/>
        <end position="97"/>
    </location>
</feature>
<feature type="domain" description="Major facilitator superfamily (MFS) profile" evidence="6">
    <location>
        <begin position="1"/>
        <end position="399"/>
    </location>
</feature>
<accession>A0A1Y1N5D7</accession>
<dbReference type="PROSITE" id="PS50850">
    <property type="entry name" value="MFS"/>
    <property type="match status" value="1"/>
</dbReference>
<dbReference type="GO" id="GO:0016020">
    <property type="term" value="C:membrane"/>
    <property type="evidence" value="ECO:0007669"/>
    <property type="project" value="UniProtKB-SubCell"/>
</dbReference>
<proteinExistence type="predicted"/>
<reference evidence="8" key="3">
    <citation type="submission" date="2019-08" db="EMBL/GenBank/DDBJ databases">
        <authorList>
            <consortium name="Photinus pyralis genome working group"/>
            <person name="Fallon T.R."/>
            <person name="Sander Lower S.E."/>
            <person name="Weng J.-K."/>
        </authorList>
    </citation>
    <scope>NUCLEOTIDE SEQUENCE</scope>
    <source>
        <strain evidence="8">1611_PpyrPB1</strain>
        <tissue evidence="8">Whole body</tissue>
    </source>
</reference>
<dbReference type="PANTHER" id="PTHR24002:SF3">
    <property type="entry name" value="SOLUTE CARRIER FAMILY 22 MEMBER 18"/>
    <property type="match status" value="1"/>
</dbReference>
<feature type="transmembrane region" description="Helical" evidence="5">
    <location>
        <begin position="6"/>
        <end position="26"/>
    </location>
</feature>
<dbReference type="EMBL" id="VVIM01000002">
    <property type="protein sequence ID" value="KAB0802355.1"/>
    <property type="molecule type" value="Genomic_DNA"/>
</dbReference>
<feature type="transmembrane region" description="Helical" evidence="5">
    <location>
        <begin position="284"/>
        <end position="301"/>
    </location>
</feature>
<protein>
    <recommendedName>
        <fullName evidence="6">Major facilitator superfamily (MFS) profile domain-containing protein</fullName>
    </recommendedName>
</protein>
<dbReference type="AlphaFoldDB" id="A0A1Y1N5D7"/>
<dbReference type="InterPro" id="IPR011701">
    <property type="entry name" value="MFS"/>
</dbReference>
<feature type="transmembrane region" description="Helical" evidence="5">
    <location>
        <begin position="375"/>
        <end position="394"/>
    </location>
</feature>
<comment type="subcellular location">
    <subcellularLocation>
        <location evidence="1">Membrane</location>
        <topology evidence="1">Multi-pass membrane protein</topology>
    </subcellularLocation>
</comment>
<dbReference type="InterPro" id="IPR020846">
    <property type="entry name" value="MFS_dom"/>
</dbReference>